<dbReference type="SUPFAM" id="SSF54637">
    <property type="entry name" value="Thioesterase/thiol ester dehydrase-isomerase"/>
    <property type="match status" value="2"/>
</dbReference>
<dbReference type="PANTHER" id="PTHR11049">
    <property type="entry name" value="ACYL COENZYME A THIOESTER HYDROLASE"/>
    <property type="match status" value="1"/>
</dbReference>
<dbReference type="InterPro" id="IPR033120">
    <property type="entry name" value="HOTDOG_ACOT"/>
</dbReference>
<dbReference type="InterPro" id="IPR002913">
    <property type="entry name" value="START_lipid-bd_dom"/>
</dbReference>
<evidence type="ECO:0000313" key="10">
    <source>
        <dbReference type="Proteomes" id="UP001652741"/>
    </source>
</evidence>
<dbReference type="SMART" id="SM00234">
    <property type="entry name" value="START"/>
    <property type="match status" value="1"/>
</dbReference>
<dbReference type="RefSeq" id="XP_013994004.2">
    <property type="nucleotide sequence ID" value="XM_014138529.2"/>
</dbReference>
<dbReference type="GO" id="GO:0003986">
    <property type="term" value="F:acetyl-CoA hydrolase activity"/>
    <property type="evidence" value="ECO:0007669"/>
    <property type="project" value="TreeGrafter"/>
</dbReference>
<keyword evidence="4" id="KW-0677">Repeat</keyword>
<name>A0A1S3LTV8_SALSA</name>
<organism evidence="10 11">
    <name type="scientific">Salmo salar</name>
    <name type="common">Atlantic salmon</name>
    <dbReference type="NCBI Taxonomy" id="8030"/>
    <lineage>
        <taxon>Eukaryota</taxon>
        <taxon>Metazoa</taxon>
        <taxon>Chordata</taxon>
        <taxon>Craniata</taxon>
        <taxon>Vertebrata</taxon>
        <taxon>Euteleostomi</taxon>
        <taxon>Actinopterygii</taxon>
        <taxon>Neopterygii</taxon>
        <taxon>Teleostei</taxon>
        <taxon>Protacanthopterygii</taxon>
        <taxon>Salmoniformes</taxon>
        <taxon>Salmonidae</taxon>
        <taxon>Salmoninae</taxon>
        <taxon>Salmo</taxon>
    </lineage>
</organism>
<gene>
    <name evidence="11" type="primary">LOC106568307</name>
</gene>
<dbReference type="PROSITE" id="PS51770">
    <property type="entry name" value="HOTDOG_ACOT"/>
    <property type="match status" value="2"/>
</dbReference>
<dbReference type="Proteomes" id="UP001652741">
    <property type="component" value="Chromosome ssa01"/>
</dbReference>
<dbReference type="Gene3D" id="3.30.530.20">
    <property type="match status" value="1"/>
</dbReference>
<dbReference type="PROSITE" id="PS50848">
    <property type="entry name" value="START"/>
    <property type="match status" value="1"/>
</dbReference>
<comment type="pathway">
    <text evidence="2">Lipid metabolism; fatty acid metabolism.</text>
</comment>
<dbReference type="GO" id="GO:0006084">
    <property type="term" value="P:acetyl-CoA metabolic process"/>
    <property type="evidence" value="ECO:0007669"/>
    <property type="project" value="TreeGrafter"/>
</dbReference>
<feature type="domain" description="HotDog ACOT-type" evidence="9">
    <location>
        <begin position="72"/>
        <end position="184"/>
    </location>
</feature>
<proteinExistence type="predicted"/>
<dbReference type="STRING" id="8030.ENSSSAP00000100343"/>
<dbReference type="Pfam" id="PF03061">
    <property type="entry name" value="4HBT"/>
    <property type="match status" value="2"/>
</dbReference>
<evidence type="ECO:0000259" key="8">
    <source>
        <dbReference type="PROSITE" id="PS50848"/>
    </source>
</evidence>
<dbReference type="InterPro" id="IPR040170">
    <property type="entry name" value="Cytosol_ACT"/>
</dbReference>
<protein>
    <submittedName>
        <fullName evidence="11">Acetyl-coenzyme A thioesterase</fullName>
    </submittedName>
</protein>
<dbReference type="GO" id="GO:0005829">
    <property type="term" value="C:cytosol"/>
    <property type="evidence" value="ECO:0007669"/>
    <property type="project" value="TreeGrafter"/>
</dbReference>
<evidence type="ECO:0000256" key="3">
    <source>
        <dbReference type="ARBA" id="ARBA00022487"/>
    </source>
</evidence>
<dbReference type="Gene3D" id="3.10.129.10">
    <property type="entry name" value="Hotdog Thioesterase"/>
    <property type="match status" value="2"/>
</dbReference>
<dbReference type="SUPFAM" id="SSF55961">
    <property type="entry name" value="Bet v1-like"/>
    <property type="match status" value="1"/>
</dbReference>
<dbReference type="KEGG" id="sasa:106568307"/>
<dbReference type="AlphaFoldDB" id="A0A1S3LTV8"/>
<evidence type="ECO:0000256" key="1">
    <source>
        <dbReference type="ARBA" id="ARBA00000295"/>
    </source>
</evidence>
<evidence type="ECO:0000259" key="9">
    <source>
        <dbReference type="PROSITE" id="PS51770"/>
    </source>
</evidence>
<evidence type="ECO:0000256" key="5">
    <source>
        <dbReference type="ARBA" id="ARBA00022801"/>
    </source>
</evidence>
<keyword evidence="5" id="KW-0378">Hydrolase</keyword>
<dbReference type="GO" id="GO:0052689">
    <property type="term" value="F:carboxylic ester hydrolase activity"/>
    <property type="evidence" value="ECO:0007669"/>
    <property type="project" value="UniProtKB-KW"/>
</dbReference>
<sequence>MMTQSLQNGFTLDNHYLQDLKGPVPLPTQYAPSLGVHRGSCPVEPHKDQEIQRHRSTQAAPLLGSCRGQTPAPMDVQMCQSIQPCHADHQGDLSAGQLLKWMDTIACLAAERHAGMACVTLSMDDIQFEETGRVGQVITIKSKVNRAFTTSMEVGIRVSVQDVREHVERLVCVAYSTFVGKPAGPQKVLLRLVEDLCSAEEQLQHSLASERRRLRLYNEQTFSTLLQDYHTLANGNYSSPGVCSRRDPLSAVSTEFTRVESIELVLPPHANHHGNTFGGQIMAWMENAATVAASRLCGCFPSLRSVDMFRFRGPSSVGDRLVFKAVVNNTFNNSIEVGVRVEAYNCEEWTANKPRHINSAFLIYQLANTPGDVPAFPQVTYTTQDGERRYLSAIVRKRIRMARKHILSCKEEAPLSVPWDKSNQVYLGYNNVAALTVLAGKQDWEASSISDRVAVYVHEEVELLCVQVQMEVMTSALHAFTLLADLTLRPLWDKHYLSCEEVERADEEETVYHIKCPPINGGKSRDFVFLLSKRQPCNDDDPYVVALRSVTVTTVPPVEGFLRSEAKCAGFLIHSLGLNSCKVCYYNQVTSGVLPYVAGNLAGWSKSMEETASACTTFLERDLITTLF</sequence>
<evidence type="ECO:0000256" key="4">
    <source>
        <dbReference type="ARBA" id="ARBA00022737"/>
    </source>
</evidence>
<feature type="domain" description="START" evidence="8">
    <location>
        <begin position="441"/>
        <end position="628"/>
    </location>
</feature>
<dbReference type="GO" id="GO:0008289">
    <property type="term" value="F:lipid binding"/>
    <property type="evidence" value="ECO:0007669"/>
    <property type="project" value="InterPro"/>
</dbReference>
<dbReference type="GO" id="GO:0006631">
    <property type="term" value="P:fatty acid metabolic process"/>
    <property type="evidence" value="ECO:0007669"/>
    <property type="project" value="UniProtKB-UniPathway"/>
</dbReference>
<keyword evidence="6" id="KW-0276">Fatty acid metabolism</keyword>
<keyword evidence="10" id="KW-1185">Reference proteome</keyword>
<dbReference type="Pfam" id="PF01852">
    <property type="entry name" value="START"/>
    <property type="match status" value="1"/>
</dbReference>
<dbReference type="PaxDb" id="8030-ENSSSAP00000100343"/>
<keyword evidence="3" id="KW-0719">Serine esterase</keyword>
<dbReference type="InterPro" id="IPR029069">
    <property type="entry name" value="HotDog_dom_sf"/>
</dbReference>
<evidence type="ECO:0000256" key="6">
    <source>
        <dbReference type="ARBA" id="ARBA00022832"/>
    </source>
</evidence>
<accession>A0A1S3LTV8</accession>
<dbReference type="InterPro" id="IPR006683">
    <property type="entry name" value="Thioestr_dom"/>
</dbReference>
<evidence type="ECO:0000256" key="7">
    <source>
        <dbReference type="ARBA" id="ARBA00023098"/>
    </source>
</evidence>
<dbReference type="PANTHER" id="PTHR11049:SF3">
    <property type="entry name" value="ACETYL-COENZYME A THIOESTERASE"/>
    <property type="match status" value="1"/>
</dbReference>
<reference evidence="11" key="1">
    <citation type="submission" date="2025-08" db="UniProtKB">
        <authorList>
            <consortium name="RefSeq"/>
        </authorList>
    </citation>
    <scope>IDENTIFICATION</scope>
</reference>
<keyword evidence="7" id="KW-0443">Lipid metabolism</keyword>
<evidence type="ECO:0000256" key="2">
    <source>
        <dbReference type="ARBA" id="ARBA00004872"/>
    </source>
</evidence>
<dbReference type="UniPathway" id="UPA00199"/>
<dbReference type="CDD" id="cd03442">
    <property type="entry name" value="BFIT_BACH"/>
    <property type="match status" value="2"/>
</dbReference>
<dbReference type="GeneID" id="106568307"/>
<evidence type="ECO:0000313" key="11">
    <source>
        <dbReference type="RefSeq" id="XP_013994004.2"/>
    </source>
</evidence>
<comment type="catalytic activity">
    <reaction evidence="1">
        <text>butanoyl-CoA + H2O = butanoate + CoA + H(+)</text>
        <dbReference type="Rhea" id="RHEA:40111"/>
        <dbReference type="ChEBI" id="CHEBI:15377"/>
        <dbReference type="ChEBI" id="CHEBI:15378"/>
        <dbReference type="ChEBI" id="CHEBI:17968"/>
        <dbReference type="ChEBI" id="CHEBI:57287"/>
        <dbReference type="ChEBI" id="CHEBI:57371"/>
    </reaction>
    <physiologicalReaction direction="left-to-right" evidence="1">
        <dbReference type="Rhea" id="RHEA:40112"/>
    </physiologicalReaction>
</comment>
<dbReference type="InterPro" id="IPR023393">
    <property type="entry name" value="START-like_dom_sf"/>
</dbReference>
<feature type="domain" description="HotDog ACOT-type" evidence="9">
    <location>
        <begin position="255"/>
        <end position="370"/>
    </location>
</feature>